<reference evidence="2 3" key="1">
    <citation type="submission" date="2019-09" db="EMBL/GenBank/DDBJ databases">
        <authorList>
            <person name="Depoorter E."/>
        </authorList>
    </citation>
    <scope>NUCLEOTIDE SEQUENCE [LARGE SCALE GENOMIC DNA]</scope>
    <source>
        <strain evidence="2">R-39750</strain>
    </source>
</reference>
<feature type="compositionally biased region" description="Gly residues" evidence="1">
    <location>
        <begin position="39"/>
        <end position="49"/>
    </location>
</feature>
<evidence type="ECO:0000313" key="2">
    <source>
        <dbReference type="EMBL" id="VWD23019.1"/>
    </source>
</evidence>
<dbReference type="Proteomes" id="UP000494110">
    <property type="component" value="Unassembled WGS sequence"/>
</dbReference>
<dbReference type="EMBL" id="CABVQN010000020">
    <property type="protein sequence ID" value="VWD23019.1"/>
    <property type="molecule type" value="Genomic_DNA"/>
</dbReference>
<accession>A0A6P2YVC7</accession>
<dbReference type="AlphaFoldDB" id="A0A6P2YVC7"/>
<sequence length="49" mass="5093">MSIIGPPRGIGAPVHAHRAETQAWRGWARKSRDVRSPGDPGGGGVGVYA</sequence>
<proteinExistence type="predicted"/>
<evidence type="ECO:0000313" key="3">
    <source>
        <dbReference type="Proteomes" id="UP000494110"/>
    </source>
</evidence>
<protein>
    <submittedName>
        <fullName evidence="2">Uncharacterized protein</fullName>
    </submittedName>
</protein>
<feature type="region of interest" description="Disordered" evidence="1">
    <location>
        <begin position="23"/>
        <end position="49"/>
    </location>
</feature>
<gene>
    <name evidence="2" type="ORF">BLA39750_04072</name>
</gene>
<name>A0A6P2YVC7_BURL3</name>
<evidence type="ECO:0000256" key="1">
    <source>
        <dbReference type="SAM" id="MobiDB-lite"/>
    </source>
</evidence>
<organism evidence="2 3">
    <name type="scientific">Burkholderia lata (strain ATCC 17760 / DSM 23089 / LMG 22485 / NCIMB 9086 / R18194 / 383)</name>
    <dbReference type="NCBI Taxonomy" id="482957"/>
    <lineage>
        <taxon>Bacteria</taxon>
        <taxon>Pseudomonadati</taxon>
        <taxon>Pseudomonadota</taxon>
        <taxon>Betaproteobacteria</taxon>
        <taxon>Burkholderiales</taxon>
        <taxon>Burkholderiaceae</taxon>
        <taxon>Burkholderia</taxon>
        <taxon>Burkholderia cepacia complex</taxon>
    </lineage>
</organism>